<dbReference type="EMBL" id="LUEZ02000010">
    <property type="protein sequence ID" value="RDB29470.1"/>
    <property type="molecule type" value="Genomic_DNA"/>
</dbReference>
<dbReference type="GO" id="GO:0005886">
    <property type="term" value="C:plasma membrane"/>
    <property type="evidence" value="ECO:0007669"/>
    <property type="project" value="TreeGrafter"/>
</dbReference>
<dbReference type="PROSITE" id="PS50009">
    <property type="entry name" value="RASGEF_CAT"/>
    <property type="match status" value="1"/>
</dbReference>
<dbReference type="CDD" id="cd06224">
    <property type="entry name" value="REM"/>
    <property type="match status" value="1"/>
</dbReference>
<dbReference type="SMART" id="SM00147">
    <property type="entry name" value="RasGEF"/>
    <property type="match status" value="1"/>
</dbReference>
<dbReference type="InterPro" id="IPR001895">
    <property type="entry name" value="RASGEF_cat_dom"/>
</dbReference>
<dbReference type="Pfam" id="PF00618">
    <property type="entry name" value="RasGEF_N"/>
    <property type="match status" value="1"/>
</dbReference>
<dbReference type="GO" id="GO:0051301">
    <property type="term" value="P:cell division"/>
    <property type="evidence" value="ECO:0007669"/>
    <property type="project" value="UniProtKB-KW"/>
</dbReference>
<dbReference type="Proteomes" id="UP000076154">
    <property type="component" value="Unassembled WGS sequence"/>
</dbReference>
<dbReference type="InParanoid" id="A0A369K7M6"/>
<evidence type="ECO:0000256" key="5">
    <source>
        <dbReference type="SAM" id="MobiDB-lite"/>
    </source>
</evidence>
<dbReference type="OrthoDB" id="10255964at2759"/>
<evidence type="ECO:0000256" key="1">
    <source>
        <dbReference type="ARBA" id="ARBA00022443"/>
    </source>
</evidence>
<feature type="region of interest" description="Disordered" evidence="5">
    <location>
        <begin position="20"/>
        <end position="39"/>
    </location>
</feature>
<feature type="region of interest" description="Disordered" evidence="5">
    <location>
        <begin position="289"/>
        <end position="309"/>
    </location>
</feature>
<dbReference type="Pfam" id="PF00617">
    <property type="entry name" value="RasGEF"/>
    <property type="match status" value="1"/>
</dbReference>
<accession>A0A369K7M6</accession>
<evidence type="ECO:0000313" key="9">
    <source>
        <dbReference type="EMBL" id="RDB29470.1"/>
    </source>
</evidence>
<feature type="region of interest" description="Disordered" evidence="5">
    <location>
        <begin position="153"/>
        <end position="181"/>
    </location>
</feature>
<reference evidence="9" key="1">
    <citation type="submission" date="2018-04" db="EMBL/GenBank/DDBJ databases">
        <title>Whole genome sequencing of Hypsizygus marmoreus.</title>
        <authorList>
            <person name="Choi I.-G."/>
            <person name="Min B."/>
            <person name="Kim J.-G."/>
            <person name="Kim S."/>
            <person name="Oh Y.-L."/>
            <person name="Kong W.-S."/>
            <person name="Park H."/>
            <person name="Jeong J."/>
            <person name="Song E.-S."/>
        </authorList>
    </citation>
    <scope>NUCLEOTIDE SEQUENCE [LARGE SCALE GENOMIC DNA]</scope>
    <source>
        <strain evidence="9">51987-8</strain>
    </source>
</reference>
<keyword evidence="9" id="KW-0131">Cell cycle</keyword>
<feature type="domain" description="Ras-GEF" evidence="7">
    <location>
        <begin position="522"/>
        <end position="750"/>
    </location>
</feature>
<dbReference type="GO" id="GO:0007265">
    <property type="term" value="P:Ras protein signal transduction"/>
    <property type="evidence" value="ECO:0007669"/>
    <property type="project" value="TreeGrafter"/>
</dbReference>
<gene>
    <name evidence="9" type="primary">CDC25_2</name>
    <name evidence="9" type="ORF">Hypma_015964</name>
</gene>
<dbReference type="InterPro" id="IPR023578">
    <property type="entry name" value="Ras_GEF_dom_sf"/>
</dbReference>
<organism evidence="9 10">
    <name type="scientific">Hypsizygus marmoreus</name>
    <name type="common">White beech mushroom</name>
    <name type="synonym">Agaricus marmoreus</name>
    <dbReference type="NCBI Taxonomy" id="39966"/>
    <lineage>
        <taxon>Eukaryota</taxon>
        <taxon>Fungi</taxon>
        <taxon>Dikarya</taxon>
        <taxon>Basidiomycota</taxon>
        <taxon>Agaricomycotina</taxon>
        <taxon>Agaricomycetes</taxon>
        <taxon>Agaricomycetidae</taxon>
        <taxon>Agaricales</taxon>
        <taxon>Tricholomatineae</taxon>
        <taxon>Lyophyllaceae</taxon>
        <taxon>Hypsizygus</taxon>
    </lineage>
</organism>
<feature type="region of interest" description="Disordered" evidence="5">
    <location>
        <begin position="238"/>
        <end position="271"/>
    </location>
</feature>
<dbReference type="SMART" id="SM00229">
    <property type="entry name" value="RasGEFN"/>
    <property type="match status" value="1"/>
</dbReference>
<dbReference type="Pfam" id="PF00018">
    <property type="entry name" value="SH3_1"/>
    <property type="match status" value="1"/>
</dbReference>
<keyword evidence="10" id="KW-1185">Reference proteome</keyword>
<dbReference type="PROSITE" id="PS50002">
    <property type="entry name" value="SH3"/>
    <property type="match status" value="1"/>
</dbReference>
<dbReference type="InterPro" id="IPR036964">
    <property type="entry name" value="RASGEF_cat_dom_sf"/>
</dbReference>
<dbReference type="SUPFAM" id="SSF50044">
    <property type="entry name" value="SH3-domain"/>
    <property type="match status" value="1"/>
</dbReference>
<dbReference type="Gene3D" id="1.20.870.10">
    <property type="entry name" value="Son of sevenless (SoS) protein Chain: S domain 1"/>
    <property type="match status" value="1"/>
</dbReference>
<evidence type="ECO:0000256" key="3">
    <source>
        <dbReference type="PROSITE-ProRule" id="PRU00168"/>
    </source>
</evidence>
<dbReference type="CDD" id="cd00174">
    <property type="entry name" value="SH3"/>
    <property type="match status" value="1"/>
</dbReference>
<name>A0A369K7M6_HYPMA</name>
<dbReference type="GO" id="GO:0005085">
    <property type="term" value="F:guanyl-nucleotide exchange factor activity"/>
    <property type="evidence" value="ECO:0007669"/>
    <property type="project" value="UniProtKB-KW"/>
</dbReference>
<proteinExistence type="predicted"/>
<keyword evidence="1 4" id="KW-0728">SH3 domain</keyword>
<evidence type="ECO:0000259" key="8">
    <source>
        <dbReference type="PROSITE" id="PS50212"/>
    </source>
</evidence>
<dbReference type="InterPro" id="IPR008937">
    <property type="entry name" value="Ras-like_GEF"/>
</dbReference>
<dbReference type="SUPFAM" id="SSF48366">
    <property type="entry name" value="Ras GEF"/>
    <property type="match status" value="1"/>
</dbReference>
<dbReference type="InterPro" id="IPR001452">
    <property type="entry name" value="SH3_domain"/>
</dbReference>
<feature type="compositionally biased region" description="Low complexity" evidence="5">
    <location>
        <begin position="29"/>
        <end position="39"/>
    </location>
</feature>
<dbReference type="Gene3D" id="1.10.840.10">
    <property type="entry name" value="Ras guanine-nucleotide exchange factors catalytic domain"/>
    <property type="match status" value="1"/>
</dbReference>
<dbReference type="InterPro" id="IPR036028">
    <property type="entry name" value="SH3-like_dom_sf"/>
</dbReference>
<comment type="caution">
    <text evidence="9">The sequence shown here is derived from an EMBL/GenBank/DDBJ whole genome shotgun (WGS) entry which is preliminary data.</text>
</comment>
<dbReference type="Gene3D" id="2.30.30.40">
    <property type="entry name" value="SH3 Domains"/>
    <property type="match status" value="1"/>
</dbReference>
<keyword evidence="9" id="KW-0132">Cell division</keyword>
<protein>
    <submittedName>
        <fullName evidence="9">Cell division control protein 25</fullName>
    </submittedName>
</protein>
<dbReference type="SMART" id="SM00326">
    <property type="entry name" value="SH3"/>
    <property type="match status" value="1"/>
</dbReference>
<feature type="domain" description="N-terminal Ras-GEF" evidence="8">
    <location>
        <begin position="357"/>
        <end position="494"/>
    </location>
</feature>
<dbReference type="InterPro" id="IPR000651">
    <property type="entry name" value="Ras-like_Gua-exchang_fac_N"/>
</dbReference>
<feature type="compositionally biased region" description="Pro residues" evidence="5">
    <location>
        <begin position="154"/>
        <end position="172"/>
    </location>
</feature>
<sequence>MPTTALNARQHLHLRIDPVTFRARGSPQSNSASSSSASARLGTDAATASASTGTIVDSDTTPICSVLCMYDFHSKDPDHLSFKKNEILAIVRQEETGWWAALRYDSNADQIGWVPKDFVKPIPDEIADKLRNMLPELRGYEYEAEQLYLSAPTQPMPPIYSPTEPSPLPPQKRPSARDTAPSPQLYISKAQDLVQATQDTDPSYRLIFQYLQQSHDPGPPMSRSVPVLQPPYTSSFYTKPSQFLTPSEKEAPVQTRGRAGSVPPRSGSVKRHARLIDDPSLTHRLFPLHESTSSGEMSDPAVPSKSRTTSLEGFVKRTRSQRVKASLGLDDTPSKKPIQAQAWYLKPLYANQLELDNEGHVRSGTLDALVEKLTSETDAIDTIKMAEETLYRNIFLMTFRTFTTADVLFDMLVEIYRTDHPKELATTEFEDWKRNLVATQRRVLMIFTMWLEDHRLLEEEPHIAQRLTEFLRLIVTPPLASMARLLIKTIQRLTFATSTISPVTPGKARKSKAHKNDLLKLDPVDVAEQLALLEFKRYTKVTPQECLGNTHNGVHNDMNLSTFCSTHDKLAGWVKTSVLSHDPLGKRSDTIDFWIKVAEKCKIMNNFASMSAVINALSSTVVTRLHLTWAHVGRKSNLETLLRHNEPTGGFSGYRNLLSNVEGSCVPFVGMYLTDIAHIRDHFSDEGGRICFYQRQRWYEIVSAMLRYQSRPYSVAESESTMNFILRHLQEDPAKDAAWFWTRSQELQQLELAHADIRKGLEAAGF</sequence>
<dbReference type="PANTHER" id="PTHR23113">
    <property type="entry name" value="GUANINE NUCLEOTIDE EXCHANGE FACTOR"/>
    <property type="match status" value="1"/>
</dbReference>
<evidence type="ECO:0000259" key="7">
    <source>
        <dbReference type="PROSITE" id="PS50009"/>
    </source>
</evidence>
<dbReference type="PANTHER" id="PTHR23113:SF368">
    <property type="entry name" value="CELL DIVISION CONTROL PROTEIN 25"/>
    <property type="match status" value="1"/>
</dbReference>
<evidence type="ECO:0000256" key="2">
    <source>
        <dbReference type="ARBA" id="ARBA00022658"/>
    </source>
</evidence>
<evidence type="ECO:0000259" key="6">
    <source>
        <dbReference type="PROSITE" id="PS50002"/>
    </source>
</evidence>
<dbReference type="STRING" id="39966.A0A369K7M6"/>
<keyword evidence="2 3" id="KW-0344">Guanine-nucleotide releasing factor</keyword>
<evidence type="ECO:0000313" key="10">
    <source>
        <dbReference type="Proteomes" id="UP000076154"/>
    </source>
</evidence>
<dbReference type="AlphaFoldDB" id="A0A369K7M6"/>
<evidence type="ECO:0000256" key="4">
    <source>
        <dbReference type="PROSITE-ProRule" id="PRU00192"/>
    </source>
</evidence>
<dbReference type="PROSITE" id="PS50212">
    <property type="entry name" value="RASGEF_NTER"/>
    <property type="match status" value="1"/>
</dbReference>
<feature type="domain" description="SH3" evidence="6">
    <location>
        <begin position="61"/>
        <end position="124"/>
    </location>
</feature>